<dbReference type="InterPro" id="IPR008462">
    <property type="entry name" value="CsbD"/>
</dbReference>
<evidence type="ECO:0000313" key="4">
    <source>
        <dbReference type="Proteomes" id="UP000189674"/>
    </source>
</evidence>
<comment type="similarity">
    <text evidence="1">Belongs to the UPF0337 (CsbD) family.</text>
</comment>
<name>A0A1U9NIF4_9BACT</name>
<reference evidence="4" key="1">
    <citation type="submission" date="2017-02" db="EMBL/GenBank/DDBJ databases">
        <title>Comparative genomics and description of representatives of a novel lineage of planctomycetes thriving in anoxic sediments.</title>
        <authorList>
            <person name="Spring S."/>
            <person name="Bunk B."/>
            <person name="Sproer C."/>
        </authorList>
    </citation>
    <scope>NUCLEOTIDE SEQUENCE [LARGE SCALE GENOMIC DNA]</scope>
    <source>
        <strain evidence="4">ST-NAGAB-D1</strain>
    </source>
</reference>
<dbReference type="InterPro" id="IPR026042">
    <property type="entry name" value="YjbJ"/>
</dbReference>
<evidence type="ECO:0000259" key="2">
    <source>
        <dbReference type="Pfam" id="PF05532"/>
    </source>
</evidence>
<dbReference type="SUPFAM" id="SSF69047">
    <property type="entry name" value="Hypothetical protein YjbJ"/>
    <property type="match status" value="1"/>
</dbReference>
<evidence type="ECO:0000313" key="3">
    <source>
        <dbReference type="EMBL" id="AQT67514.1"/>
    </source>
</evidence>
<dbReference type="PANTHER" id="PTHR34977:SF1">
    <property type="entry name" value="UPF0337 PROTEIN YJBJ"/>
    <property type="match status" value="1"/>
</dbReference>
<dbReference type="Proteomes" id="UP000189674">
    <property type="component" value="Chromosome"/>
</dbReference>
<feature type="domain" description="CsbD-like" evidence="2">
    <location>
        <begin position="6"/>
        <end position="56"/>
    </location>
</feature>
<dbReference type="EMBL" id="CP019791">
    <property type="protein sequence ID" value="AQT67514.1"/>
    <property type="molecule type" value="Genomic_DNA"/>
</dbReference>
<protein>
    <submittedName>
        <fullName evidence="3">CsbD-like protein</fullName>
    </submittedName>
</protein>
<proteinExistence type="inferred from homology"/>
<organism evidence="3 4">
    <name type="scientific">Anaerohalosphaera lusitana</name>
    <dbReference type="NCBI Taxonomy" id="1936003"/>
    <lineage>
        <taxon>Bacteria</taxon>
        <taxon>Pseudomonadati</taxon>
        <taxon>Planctomycetota</taxon>
        <taxon>Phycisphaerae</taxon>
        <taxon>Sedimentisphaerales</taxon>
        <taxon>Anaerohalosphaeraceae</taxon>
        <taxon>Anaerohalosphaera</taxon>
    </lineage>
</organism>
<dbReference type="InterPro" id="IPR036629">
    <property type="entry name" value="YjbJ_sf"/>
</dbReference>
<dbReference type="Gene3D" id="1.10.1470.10">
    <property type="entry name" value="YjbJ"/>
    <property type="match status" value="1"/>
</dbReference>
<evidence type="ECO:0000256" key="1">
    <source>
        <dbReference type="ARBA" id="ARBA00009129"/>
    </source>
</evidence>
<dbReference type="OrthoDB" id="9796058at2"/>
<dbReference type="STRING" id="1936003.STSP2_00662"/>
<dbReference type="AlphaFoldDB" id="A0A1U9NIF4"/>
<dbReference type="KEGG" id="alus:STSP2_00662"/>
<gene>
    <name evidence="3" type="ORF">STSP2_00662</name>
</gene>
<dbReference type="Pfam" id="PF05532">
    <property type="entry name" value="CsbD"/>
    <property type="match status" value="1"/>
</dbReference>
<keyword evidence="4" id="KW-1185">Reference proteome</keyword>
<dbReference type="PANTHER" id="PTHR34977">
    <property type="entry name" value="UPF0337 PROTEIN YJBJ"/>
    <property type="match status" value="1"/>
</dbReference>
<dbReference type="PIRSF" id="PIRSF039008">
    <property type="entry name" value="YjbJ"/>
    <property type="match status" value="1"/>
</dbReference>
<dbReference type="RefSeq" id="WP_146659785.1">
    <property type="nucleotide sequence ID" value="NZ_CP019791.1"/>
</dbReference>
<dbReference type="InterPro" id="IPR050423">
    <property type="entry name" value="UPF0337_stress_rsp"/>
</dbReference>
<accession>A0A1U9NIF4</accession>
<sequence length="66" mass="7718">MKATVLKGKWNELKGAMKKKWGKLSEDDLKQVEGSKDKLVGKIQEKYGKSKEQAEREVEEWHEENK</sequence>